<sequence>MSNRGESVILPSNAVFLVHKVGRGSQWETRTKAMRAAPDPTPRVSVASSGEKSVKAKRNAIEGGSWEFVTYAPRKGQQQLPRRTKETKRKRRVEGASPKDRPAKRDWFPKMMEDETWRCIILSLSASYLASMTGSSTNYVDSHSLLGEALQQLNSRIASGAPPSEQTLGAIACLAMWSNDQGNHDKAWIHARGLAELVKLRGGFFTISDRMRSKVYRGVFDVAVDVDRPPLLDDGLRDSPGRECTSGGSLDLEASEPGPSPCRVPPRLSRIFCDVAQLGATVDDAIARNVKLDPNDLYQTVFGLYNRLLTCKFDGDDSLRICLILYVKSIACNDRLSLTSTNLVRKLQASVQGCLRSSSTPLTRWKLFIGGMAASSGSVEQHWFLQRLAASVAKTNMVGEDGWTALRAELSSILWTKPVNEDVGYKLWLQITATDSTR</sequence>
<feature type="region of interest" description="Disordered" evidence="2">
    <location>
        <begin position="29"/>
        <end position="56"/>
    </location>
</feature>
<name>A0A9P8QK59_9HYPO</name>
<evidence type="ECO:0000313" key="4">
    <source>
        <dbReference type="Proteomes" id="UP000827724"/>
    </source>
</evidence>
<dbReference type="OrthoDB" id="4158087at2759"/>
<organism evidence="3 4">
    <name type="scientific">Trichoderma cornu-damae</name>
    <dbReference type="NCBI Taxonomy" id="654480"/>
    <lineage>
        <taxon>Eukaryota</taxon>
        <taxon>Fungi</taxon>
        <taxon>Dikarya</taxon>
        <taxon>Ascomycota</taxon>
        <taxon>Pezizomycotina</taxon>
        <taxon>Sordariomycetes</taxon>
        <taxon>Hypocreomycetidae</taxon>
        <taxon>Hypocreales</taxon>
        <taxon>Hypocreaceae</taxon>
        <taxon>Trichoderma</taxon>
    </lineage>
</organism>
<dbReference type="EMBL" id="JAIWOZ010000005">
    <property type="protein sequence ID" value="KAH6604518.1"/>
    <property type="molecule type" value="Genomic_DNA"/>
</dbReference>
<dbReference type="Proteomes" id="UP000827724">
    <property type="component" value="Unassembled WGS sequence"/>
</dbReference>
<evidence type="ECO:0000256" key="1">
    <source>
        <dbReference type="ARBA" id="ARBA00023242"/>
    </source>
</evidence>
<protein>
    <submittedName>
        <fullName evidence="3">Uncharacterized protein</fullName>
    </submittedName>
</protein>
<evidence type="ECO:0000256" key="2">
    <source>
        <dbReference type="SAM" id="MobiDB-lite"/>
    </source>
</evidence>
<dbReference type="PANTHER" id="PTHR37540">
    <property type="entry name" value="TRANSCRIPTION FACTOR (ACR-2), PUTATIVE-RELATED-RELATED"/>
    <property type="match status" value="1"/>
</dbReference>
<dbReference type="AlphaFoldDB" id="A0A9P8QK59"/>
<feature type="compositionally biased region" description="Basic and acidic residues" evidence="2">
    <location>
        <begin position="93"/>
        <end position="105"/>
    </location>
</feature>
<comment type="caution">
    <text evidence="3">The sequence shown here is derived from an EMBL/GenBank/DDBJ whole genome shotgun (WGS) entry which is preliminary data.</text>
</comment>
<dbReference type="Pfam" id="PF11951">
    <property type="entry name" value="Fungal_trans_2"/>
    <property type="match status" value="1"/>
</dbReference>
<proteinExistence type="predicted"/>
<dbReference type="InterPro" id="IPR021858">
    <property type="entry name" value="Fun_TF"/>
</dbReference>
<accession>A0A9P8QK59</accession>
<dbReference type="PANTHER" id="PTHR37540:SF5">
    <property type="entry name" value="TRANSCRIPTION FACTOR DOMAIN-CONTAINING PROTEIN"/>
    <property type="match status" value="1"/>
</dbReference>
<gene>
    <name evidence="3" type="ORF">Trco_006225</name>
</gene>
<evidence type="ECO:0000313" key="3">
    <source>
        <dbReference type="EMBL" id="KAH6604518.1"/>
    </source>
</evidence>
<keyword evidence="1" id="KW-0539">Nucleus</keyword>
<keyword evidence="4" id="KW-1185">Reference proteome</keyword>
<reference evidence="3" key="1">
    <citation type="submission" date="2021-08" db="EMBL/GenBank/DDBJ databases">
        <title>Chromosome-Level Trichoderma cornu-damae using Hi-C Data.</title>
        <authorList>
            <person name="Kim C.S."/>
        </authorList>
    </citation>
    <scope>NUCLEOTIDE SEQUENCE</scope>
    <source>
        <strain evidence="3">KA19-0412C</strain>
    </source>
</reference>
<feature type="region of interest" description="Disordered" evidence="2">
    <location>
        <begin position="74"/>
        <end position="105"/>
    </location>
</feature>
<feature type="region of interest" description="Disordered" evidence="2">
    <location>
        <begin position="233"/>
        <end position="260"/>
    </location>
</feature>